<proteinExistence type="predicted"/>
<comment type="caution">
    <text evidence="1">The sequence shown here is derived from an EMBL/GenBank/DDBJ whole genome shotgun (WGS) entry which is preliminary data.</text>
</comment>
<evidence type="ECO:0000313" key="2">
    <source>
        <dbReference type="Proteomes" id="UP001225356"/>
    </source>
</evidence>
<reference evidence="1 2" key="1">
    <citation type="submission" date="2023-07" db="EMBL/GenBank/DDBJ databases">
        <title>Sequencing the genomes of 1000 actinobacteria strains.</title>
        <authorList>
            <person name="Klenk H.-P."/>
        </authorList>
    </citation>
    <scope>NUCLEOTIDE SEQUENCE [LARGE SCALE GENOMIC DNA]</scope>
    <source>
        <strain evidence="1 2">DSM 46740</strain>
    </source>
</reference>
<protein>
    <recommendedName>
        <fullName evidence="3">Secreted protein</fullName>
    </recommendedName>
</protein>
<dbReference type="Proteomes" id="UP001225356">
    <property type="component" value="Unassembled WGS sequence"/>
</dbReference>
<evidence type="ECO:0000313" key="1">
    <source>
        <dbReference type="EMBL" id="MDP9843182.1"/>
    </source>
</evidence>
<dbReference type="EMBL" id="JAUSQU010000001">
    <property type="protein sequence ID" value="MDP9843182.1"/>
    <property type="molecule type" value="Genomic_DNA"/>
</dbReference>
<dbReference type="RefSeq" id="WP_307557206.1">
    <property type="nucleotide sequence ID" value="NZ_JAUSQU010000001.1"/>
</dbReference>
<gene>
    <name evidence="1" type="ORF">J2853_002393</name>
</gene>
<accession>A0ABT9Q8U5</accession>
<keyword evidence="2" id="KW-1185">Reference proteome</keyword>
<evidence type="ECO:0008006" key="3">
    <source>
        <dbReference type="Google" id="ProtNLM"/>
    </source>
</evidence>
<name>A0ABT9Q8U5_9ACTN</name>
<organism evidence="1 2">
    <name type="scientific">Streptosporangium lutulentum</name>
    <dbReference type="NCBI Taxonomy" id="1461250"/>
    <lineage>
        <taxon>Bacteria</taxon>
        <taxon>Bacillati</taxon>
        <taxon>Actinomycetota</taxon>
        <taxon>Actinomycetes</taxon>
        <taxon>Streptosporangiales</taxon>
        <taxon>Streptosporangiaceae</taxon>
        <taxon>Streptosporangium</taxon>
    </lineage>
</organism>
<sequence>MVYALGCGGVAGGAVVLWSLCSPLCSPLCSAPLSGGGMVVVPAGVAGTFEEGCF</sequence>